<sequence length="324" mass="35743">MNEDIKTELDAELPHGRVPFALDTDKAVDLGRRTRKRRKLLATGGSVLSAVAVTGLVVTLLTPGQPSDDQAADDKTNNQDGDFPELNPKFHYQWAGGAYQNNKPPKPIDDYTAAFWKHLDSEYPDAKLSWFGGDSGNHAEGEDAVYFHREEQMLIGLEDPTDPESMPDKSIHYDRDTYSMLQWDDTPESGGASDPTFAFTEDRGTDDTLTILVFPAGTYKKDSGDVYDPAGCNNDDSFTQFESCDAEKAEGPDGQDLRQVSMKTEDDGQPPVEAERSVVYYRADGSAVVVSDEVSRTKESDPAPYLSYEQLAEFAFALPDTPVE</sequence>
<dbReference type="EMBL" id="CP001778">
    <property type="protein sequence ID" value="ADD42717.1"/>
    <property type="molecule type" value="Genomic_DNA"/>
</dbReference>
<dbReference type="KEGG" id="sna:Snas_3046"/>
<dbReference type="Proteomes" id="UP000000844">
    <property type="component" value="Chromosome"/>
</dbReference>
<dbReference type="AlphaFoldDB" id="D3QAD4"/>
<feature type="region of interest" description="Disordered" evidence="1">
    <location>
        <begin position="247"/>
        <end position="274"/>
    </location>
</feature>
<organism evidence="3 4">
    <name type="scientific">Stackebrandtia nassauensis (strain DSM 44728 / CIP 108903 / NRRL B-16338 / NBRC 102104 / LLR-40K-21)</name>
    <dbReference type="NCBI Taxonomy" id="446470"/>
    <lineage>
        <taxon>Bacteria</taxon>
        <taxon>Bacillati</taxon>
        <taxon>Actinomycetota</taxon>
        <taxon>Actinomycetes</taxon>
        <taxon>Glycomycetales</taxon>
        <taxon>Glycomycetaceae</taxon>
        <taxon>Stackebrandtia</taxon>
    </lineage>
</organism>
<name>D3QAD4_STANL</name>
<proteinExistence type="predicted"/>
<evidence type="ECO:0000256" key="2">
    <source>
        <dbReference type="SAM" id="Phobius"/>
    </source>
</evidence>
<evidence type="ECO:0000313" key="3">
    <source>
        <dbReference type="EMBL" id="ADD42717.1"/>
    </source>
</evidence>
<feature type="region of interest" description="Disordered" evidence="1">
    <location>
        <begin position="63"/>
        <end position="87"/>
    </location>
</feature>
<keyword evidence="2" id="KW-0472">Membrane</keyword>
<dbReference type="HOGENOM" id="CLU_857678_0_0_11"/>
<dbReference type="RefSeq" id="WP_013018288.1">
    <property type="nucleotide sequence ID" value="NC_013947.1"/>
</dbReference>
<dbReference type="STRING" id="446470.Snas_3046"/>
<gene>
    <name evidence="3" type="ordered locus">Snas_3046</name>
</gene>
<evidence type="ECO:0000313" key="4">
    <source>
        <dbReference type="Proteomes" id="UP000000844"/>
    </source>
</evidence>
<feature type="transmembrane region" description="Helical" evidence="2">
    <location>
        <begin position="40"/>
        <end position="61"/>
    </location>
</feature>
<protein>
    <submittedName>
        <fullName evidence="3">Uncharacterized protein</fullName>
    </submittedName>
</protein>
<accession>D3QAD4</accession>
<keyword evidence="4" id="KW-1185">Reference proteome</keyword>
<keyword evidence="2" id="KW-1133">Transmembrane helix</keyword>
<keyword evidence="2" id="KW-0812">Transmembrane</keyword>
<reference evidence="3 4" key="1">
    <citation type="journal article" date="2009" name="Stand. Genomic Sci.">
        <title>Complete genome sequence of Stackebrandtia nassauensis type strain (LLR-40K-21).</title>
        <authorList>
            <person name="Munk C."/>
            <person name="Lapidus A."/>
            <person name="Copeland A."/>
            <person name="Jando M."/>
            <person name="Mayilraj S."/>
            <person name="Glavina Del Rio T."/>
            <person name="Nolan M."/>
            <person name="Chen F."/>
            <person name="Lucas S."/>
            <person name="Tice H."/>
            <person name="Cheng J.F."/>
            <person name="Han C."/>
            <person name="Detter J.C."/>
            <person name="Bruce D."/>
            <person name="Goodwin L."/>
            <person name="Chain P."/>
            <person name="Pitluck S."/>
            <person name="Goker M."/>
            <person name="Ovchinikova G."/>
            <person name="Pati A."/>
            <person name="Ivanova N."/>
            <person name="Mavromatis K."/>
            <person name="Chen A."/>
            <person name="Palaniappan K."/>
            <person name="Land M."/>
            <person name="Hauser L."/>
            <person name="Chang Y.J."/>
            <person name="Jeffries C.D."/>
            <person name="Bristow J."/>
            <person name="Eisen J.A."/>
            <person name="Markowitz V."/>
            <person name="Hugenholtz P."/>
            <person name="Kyrpides N.C."/>
            <person name="Klenk H.P."/>
        </authorList>
    </citation>
    <scope>NUCLEOTIDE SEQUENCE [LARGE SCALE GENOMIC DNA]</scope>
    <source>
        <strain evidence="4">DSM 44728 / CIP 108903 / NRRL B-16338 / NBRC 102104 / LLR-40K-21</strain>
    </source>
</reference>
<evidence type="ECO:0000256" key="1">
    <source>
        <dbReference type="SAM" id="MobiDB-lite"/>
    </source>
</evidence>